<dbReference type="SUPFAM" id="SSF52540">
    <property type="entry name" value="P-loop containing nucleoside triphosphate hydrolases"/>
    <property type="match status" value="1"/>
</dbReference>
<evidence type="ECO:0000313" key="2">
    <source>
        <dbReference type="EMBL" id="MFM0642364.1"/>
    </source>
</evidence>
<reference evidence="2 3" key="1">
    <citation type="journal article" date="2024" name="Chem. Sci.">
        <title>Discovery of megapolipeptins by genome mining of a Burkholderiales bacteria collection.</title>
        <authorList>
            <person name="Paulo B.S."/>
            <person name="Recchia M.J.J."/>
            <person name="Lee S."/>
            <person name="Fergusson C.H."/>
            <person name="Romanowski S.B."/>
            <person name="Hernandez A."/>
            <person name="Krull N."/>
            <person name="Liu D.Y."/>
            <person name="Cavanagh H."/>
            <person name="Bos A."/>
            <person name="Gray C.A."/>
            <person name="Murphy B.T."/>
            <person name="Linington R.G."/>
            <person name="Eustaquio A.S."/>
        </authorList>
    </citation>
    <scope>NUCLEOTIDE SEQUENCE [LARGE SCALE GENOMIC DNA]</scope>
    <source>
        <strain evidence="2 3">RL17-338-BIC-A</strain>
    </source>
</reference>
<organism evidence="2 3">
    <name type="scientific">Paraburkholderia metrosideri</name>
    <dbReference type="NCBI Taxonomy" id="580937"/>
    <lineage>
        <taxon>Bacteria</taxon>
        <taxon>Pseudomonadati</taxon>
        <taxon>Pseudomonadota</taxon>
        <taxon>Betaproteobacteria</taxon>
        <taxon>Burkholderiales</taxon>
        <taxon>Burkholderiaceae</taxon>
        <taxon>Paraburkholderia</taxon>
    </lineage>
</organism>
<accession>A0ABW9E5Y1</accession>
<evidence type="ECO:0000259" key="1">
    <source>
        <dbReference type="Pfam" id="PF05729"/>
    </source>
</evidence>
<protein>
    <submittedName>
        <fullName evidence="2">NACHT domain-containing protein</fullName>
    </submittedName>
</protein>
<sequence>MRDFPSIDLGAVVVVAGPGFGKTTLVHAIARNAALAGLLPAIVPVTKLSESELSIAEYLSKRLNDEFDIRIDWRAATNAGSLVLLLDGLDEVSSDRRTLLLERLKVYRANHPGVRWLMTVRDAAALAPPEDATVVELAPLRDEDIPLYVDFYRPGEPGVAQGLLVRMGARPELAHLVRIPIFLALMLVMRQENESLRRSDLLDTYLETLFRPAAFKATQIDTIDSTVLRGIAERAAFEALETDTVGVSIKLLERRVKDIAPDLRADEAREALVRRGVLRRASLVTLTFPFPIVQEYLASAELLEHHSDQLAQRLAMIVRRPWAQAIQFALERHPDPGPLIDEILGREDDVFHTGLRLLGRCLANGMSASNARWQVMGERFASVWGEASWRANRLIDSIIVDAFSGPLHPAVRARLGERCLIHHGADTIVARLRDTSLSLEVLGKLLDGDIEFMLNLGDMQHEVNRLGTTAFNLYIARARRFPGRVEDEQAISSLIGHMTIGCVDADVAFAAASDETLSVEVQLAAWSQSLRNLDAATEELIVLAMAAEGYHPMASAAHALSSPQVDMTSVMRLLRSPQVPSGQALKVVEYMIGGWERSGRTDKVNVLLAADGLSEEMQNLASLYAASAGNLNVFDTLLDRMSAHER</sequence>
<name>A0ABW9E5Y1_9BURK</name>
<dbReference type="Gene3D" id="3.40.50.300">
    <property type="entry name" value="P-loop containing nucleotide triphosphate hydrolases"/>
    <property type="match status" value="1"/>
</dbReference>
<keyword evidence="3" id="KW-1185">Reference proteome</keyword>
<dbReference type="InterPro" id="IPR027417">
    <property type="entry name" value="P-loop_NTPase"/>
</dbReference>
<dbReference type="Pfam" id="PF05729">
    <property type="entry name" value="NACHT"/>
    <property type="match status" value="1"/>
</dbReference>
<dbReference type="RefSeq" id="WP_408340969.1">
    <property type="nucleotide sequence ID" value="NZ_JAQQCF010000068.1"/>
</dbReference>
<dbReference type="InterPro" id="IPR007111">
    <property type="entry name" value="NACHT_NTPase"/>
</dbReference>
<feature type="domain" description="NACHT" evidence="1">
    <location>
        <begin position="13"/>
        <end position="149"/>
    </location>
</feature>
<comment type="caution">
    <text evidence="2">The sequence shown here is derived from an EMBL/GenBank/DDBJ whole genome shotgun (WGS) entry which is preliminary data.</text>
</comment>
<dbReference type="Proteomes" id="UP001629432">
    <property type="component" value="Unassembled WGS sequence"/>
</dbReference>
<gene>
    <name evidence="2" type="ORF">PQQ63_37410</name>
</gene>
<evidence type="ECO:0000313" key="3">
    <source>
        <dbReference type="Proteomes" id="UP001629432"/>
    </source>
</evidence>
<dbReference type="EMBL" id="JAQQCF010000068">
    <property type="protein sequence ID" value="MFM0642364.1"/>
    <property type="molecule type" value="Genomic_DNA"/>
</dbReference>
<proteinExistence type="predicted"/>